<sequence>MFRKSLLTILSSALFLSSCEGLKVSNDEKIETRREQKYRDMDKLFGEDNFSFGGDRESSNKGEVGVGVNSFLWRASLDTISFIPLKSADPFGGVILTEWYTPSPTSNERLKVDILIIDRQLRADGLKVSVFRQKRQGTEWIDQPVDTQTAIQLENVILTRARQLRIDSGK</sequence>
<evidence type="ECO:0000313" key="1">
    <source>
        <dbReference type="EMBL" id="MBN9412562.1"/>
    </source>
</evidence>
<evidence type="ECO:0000313" key="2">
    <source>
        <dbReference type="Proteomes" id="UP000664414"/>
    </source>
</evidence>
<organism evidence="1 2">
    <name type="scientific">Candidatus Paracaedimonas acanthamoebae</name>
    <dbReference type="NCBI Taxonomy" id="244581"/>
    <lineage>
        <taxon>Bacteria</taxon>
        <taxon>Pseudomonadati</taxon>
        <taxon>Pseudomonadota</taxon>
        <taxon>Alphaproteobacteria</taxon>
        <taxon>Holosporales</taxon>
        <taxon>Caedimonadaceae</taxon>
        <taxon>Candidatus Paracaedimonas</taxon>
    </lineage>
</organism>
<gene>
    <name evidence="1" type="ORF">J0H12_01370</name>
</gene>
<dbReference type="Proteomes" id="UP000664414">
    <property type="component" value="Unassembled WGS sequence"/>
</dbReference>
<dbReference type="AlphaFoldDB" id="A0A8J7PIW3"/>
<proteinExistence type="predicted"/>
<dbReference type="Pfam" id="PF12100">
    <property type="entry name" value="DUF3576"/>
    <property type="match status" value="1"/>
</dbReference>
<dbReference type="PROSITE" id="PS51257">
    <property type="entry name" value="PROKAR_LIPOPROTEIN"/>
    <property type="match status" value="1"/>
</dbReference>
<reference evidence="1" key="1">
    <citation type="submission" date="2021-02" db="EMBL/GenBank/DDBJ databases">
        <title>Thiocyanate and organic carbon inputs drive convergent selection for specific autotrophic Afipia and Thiobacillus strains within complex microbiomes.</title>
        <authorList>
            <person name="Huddy R.J."/>
            <person name="Sachdeva R."/>
            <person name="Kadzinga F."/>
            <person name="Kantor R.S."/>
            <person name="Harrison S.T.L."/>
            <person name="Banfield J.F."/>
        </authorList>
    </citation>
    <scope>NUCLEOTIDE SEQUENCE</scope>
    <source>
        <strain evidence="1">SCN18_10_11_15_R4_P_38_20</strain>
    </source>
</reference>
<accession>A0A8J7PIW3</accession>
<name>A0A8J7PIW3_9PROT</name>
<dbReference type="EMBL" id="JAFKGL010000011">
    <property type="protein sequence ID" value="MBN9412562.1"/>
    <property type="molecule type" value="Genomic_DNA"/>
</dbReference>
<protein>
    <submittedName>
        <fullName evidence="1">DUF3576 domain-containing protein</fullName>
    </submittedName>
</protein>
<comment type="caution">
    <text evidence="1">The sequence shown here is derived from an EMBL/GenBank/DDBJ whole genome shotgun (WGS) entry which is preliminary data.</text>
</comment>
<dbReference type="InterPro" id="IPR021959">
    <property type="entry name" value="DUF3576"/>
</dbReference>